<feature type="region of interest" description="Disordered" evidence="1">
    <location>
        <begin position="19"/>
        <end position="38"/>
    </location>
</feature>
<evidence type="ECO:0000256" key="1">
    <source>
        <dbReference type="SAM" id="MobiDB-lite"/>
    </source>
</evidence>
<evidence type="ECO:0000256" key="2">
    <source>
        <dbReference type="SAM" id="Phobius"/>
    </source>
</evidence>
<name>A0AA38M7T9_9CUCU</name>
<keyword evidence="2" id="KW-0812">Transmembrane</keyword>
<dbReference type="Proteomes" id="UP001168821">
    <property type="component" value="Unassembled WGS sequence"/>
</dbReference>
<dbReference type="AlphaFoldDB" id="A0AA38M7T9"/>
<feature type="transmembrane region" description="Helical" evidence="2">
    <location>
        <begin position="55"/>
        <end position="75"/>
    </location>
</feature>
<keyword evidence="4" id="KW-1185">Reference proteome</keyword>
<reference evidence="3" key="1">
    <citation type="journal article" date="2023" name="G3 (Bethesda)">
        <title>Whole genome assemblies of Zophobas morio and Tenebrio molitor.</title>
        <authorList>
            <person name="Kaur S."/>
            <person name="Stinson S.A."/>
            <person name="diCenzo G.C."/>
        </authorList>
    </citation>
    <scope>NUCLEOTIDE SEQUENCE</scope>
    <source>
        <strain evidence="3">QUZm001</strain>
    </source>
</reference>
<organism evidence="3 4">
    <name type="scientific">Zophobas morio</name>
    <dbReference type="NCBI Taxonomy" id="2755281"/>
    <lineage>
        <taxon>Eukaryota</taxon>
        <taxon>Metazoa</taxon>
        <taxon>Ecdysozoa</taxon>
        <taxon>Arthropoda</taxon>
        <taxon>Hexapoda</taxon>
        <taxon>Insecta</taxon>
        <taxon>Pterygota</taxon>
        <taxon>Neoptera</taxon>
        <taxon>Endopterygota</taxon>
        <taxon>Coleoptera</taxon>
        <taxon>Polyphaga</taxon>
        <taxon>Cucujiformia</taxon>
        <taxon>Tenebrionidae</taxon>
        <taxon>Zophobas</taxon>
    </lineage>
</organism>
<evidence type="ECO:0000313" key="3">
    <source>
        <dbReference type="EMBL" id="KAJ3645772.1"/>
    </source>
</evidence>
<gene>
    <name evidence="3" type="ORF">Zmor_023405</name>
</gene>
<proteinExistence type="predicted"/>
<keyword evidence="2" id="KW-1133">Transmembrane helix</keyword>
<protein>
    <submittedName>
        <fullName evidence="3">Uncharacterized protein</fullName>
    </submittedName>
</protein>
<evidence type="ECO:0000313" key="4">
    <source>
        <dbReference type="Proteomes" id="UP001168821"/>
    </source>
</evidence>
<dbReference type="EMBL" id="JALNTZ010000007">
    <property type="protein sequence ID" value="KAJ3645772.1"/>
    <property type="molecule type" value="Genomic_DNA"/>
</dbReference>
<comment type="caution">
    <text evidence="3">The sequence shown here is derived from an EMBL/GenBank/DDBJ whole genome shotgun (WGS) entry which is preliminary data.</text>
</comment>
<sequence length="97" mass="10778">MIRQSRVSILPTAQYFGVADSPGAKAAPSRKEAARRRPPRTTLTVHFFEVLSDQFFIILDFVIIVVCVSTIVLFLSRWSIQGASSPERKLAPGQPHP</sequence>
<keyword evidence="2" id="KW-0472">Membrane</keyword>
<accession>A0AA38M7T9</accession>